<accession>A0A2S4K081</accession>
<dbReference type="Proteomes" id="UP000237350">
    <property type="component" value="Unassembled WGS sequence"/>
</dbReference>
<comment type="caution">
    <text evidence="1">The sequence shown here is derived from an EMBL/GenBank/DDBJ whole genome shotgun (WGS) entry which is preliminary data.</text>
</comment>
<evidence type="ECO:0000313" key="2">
    <source>
        <dbReference type="Proteomes" id="UP000237350"/>
    </source>
</evidence>
<evidence type="ECO:0000313" key="1">
    <source>
        <dbReference type="EMBL" id="POR05168.1"/>
    </source>
</evidence>
<dbReference type="EMBL" id="LPWH01000005">
    <property type="protein sequence ID" value="POR05168.1"/>
    <property type="molecule type" value="Genomic_DNA"/>
</dbReference>
<sequence length="261" mass="28062">MKKGTTLILAGVLFVLAVAPLPAQSLKGMSLNGATGLIGIPTGRVGWEHSSDLGFDLGHHTIFDDDHTAYINKASLSLFRLAEIAFAYDTNRGSDNEDMIISGKLQLPTQGTAVAIGGNVQLLQVDGEDETVQQIYLAATYPGQFFNMPAETTVVVGKSFGDMGPGSEAIDFGMGFDLVLFPDIFQGFVHWINDFSNFSYSWHAVGPNAQDRGAFNTGIRIDLASYPALSRYKLVIDAMMTDALDDNRAFALGIVFGAPLQ</sequence>
<keyword evidence="2" id="KW-1185">Reference proteome</keyword>
<organism evidence="1 2">
    <name type="scientific">Alkalispirochaeta sphaeroplastigenens</name>
    <dbReference type="NCBI Taxonomy" id="1187066"/>
    <lineage>
        <taxon>Bacteria</taxon>
        <taxon>Pseudomonadati</taxon>
        <taxon>Spirochaetota</taxon>
        <taxon>Spirochaetia</taxon>
        <taxon>Spirochaetales</taxon>
        <taxon>Spirochaetaceae</taxon>
        <taxon>Alkalispirochaeta</taxon>
    </lineage>
</organism>
<reference evidence="2" key="1">
    <citation type="submission" date="2015-12" db="EMBL/GenBank/DDBJ databases">
        <authorList>
            <person name="Lodha T.D."/>
            <person name="Chintalapati S."/>
            <person name="Chintalapati V.R."/>
            <person name="Sravanthi T."/>
        </authorList>
    </citation>
    <scope>NUCLEOTIDE SEQUENCE [LARGE SCALE GENOMIC DNA]</scope>
    <source>
        <strain evidence="2">JC133</strain>
    </source>
</reference>
<gene>
    <name evidence="1" type="ORF">AU468_02135</name>
</gene>
<proteinExistence type="predicted"/>
<dbReference type="OrthoDB" id="360242at2"/>
<dbReference type="AlphaFoldDB" id="A0A2S4K081"/>
<protein>
    <submittedName>
        <fullName evidence="1">Uncharacterized protein</fullName>
    </submittedName>
</protein>
<name>A0A2S4K081_9SPIO</name>
<dbReference type="RefSeq" id="WP_103679303.1">
    <property type="nucleotide sequence ID" value="NZ_LPWH01000005.1"/>
</dbReference>